<protein>
    <submittedName>
        <fullName evidence="2">Transposase</fullName>
    </submittedName>
</protein>
<gene>
    <name evidence="2" type="ORF">C7B65_26890</name>
</gene>
<dbReference type="InterPro" id="IPR002559">
    <property type="entry name" value="Transposase_11"/>
</dbReference>
<organism evidence="2 3">
    <name type="scientific">Phormidesmis priestleyi ULC007</name>
    <dbReference type="NCBI Taxonomy" id="1920490"/>
    <lineage>
        <taxon>Bacteria</taxon>
        <taxon>Bacillati</taxon>
        <taxon>Cyanobacteriota</taxon>
        <taxon>Cyanophyceae</taxon>
        <taxon>Leptolyngbyales</taxon>
        <taxon>Leptolyngbyaceae</taxon>
        <taxon>Phormidesmis</taxon>
    </lineage>
</organism>
<dbReference type="EMBL" id="PVWG01000118">
    <property type="protein sequence ID" value="PSB13818.1"/>
    <property type="molecule type" value="Genomic_DNA"/>
</dbReference>
<dbReference type="GO" id="GO:0006313">
    <property type="term" value="P:DNA transposition"/>
    <property type="evidence" value="ECO:0007669"/>
    <property type="project" value="InterPro"/>
</dbReference>
<dbReference type="GO" id="GO:0003677">
    <property type="term" value="F:DNA binding"/>
    <property type="evidence" value="ECO:0007669"/>
    <property type="project" value="InterPro"/>
</dbReference>
<reference evidence="2 3" key="1">
    <citation type="submission" date="2018-02" db="EMBL/GenBank/DDBJ databases">
        <authorList>
            <person name="Cohen D.B."/>
            <person name="Kent A.D."/>
        </authorList>
    </citation>
    <scope>NUCLEOTIDE SEQUENCE [LARGE SCALE GENOMIC DNA]</scope>
    <source>
        <strain evidence="2 3">ULC007</strain>
    </source>
</reference>
<name>A0A2T1D007_9CYAN</name>
<sequence length="368" mass="42376">MPSSYQHASLSSLLGLFLEAQGHPFPQHCQTKSASALSRFLNHYDWSTRSVLRTTRPAVLYQMAQHLPHSGSPLKVLIDLTTLPKCGKFLHLGDLNEPKETPNSWVRVLNGKRGLHVVMLYLVLGSWRVPWSFWIWHGKGTPRPPQLACKLLARVPKTLTKRFCVIVLADTEFGTVEFLKAVQKRRWRAVVGMRCTRLMENGKPLKSLYRHGKRGQQVRLVGIDAPLTVSWFWLKRSEGKRELRFVASTYPYSGAYLVQLGRQRWAIEGFFKTIKHRFGLHCFGQKTRLGIYRWLVLSLIADLLACWVSQSFPSWCRLDWGEVSIKAVALLLPHVLWMKLLRQIQKNRSLADELGFEIIVKPLPFLPY</sequence>
<reference evidence="2 3" key="2">
    <citation type="submission" date="2018-03" db="EMBL/GenBank/DDBJ databases">
        <title>The ancient ancestry and fast evolution of plastids.</title>
        <authorList>
            <person name="Moore K.R."/>
            <person name="Magnabosco C."/>
            <person name="Momper L."/>
            <person name="Gold D.A."/>
            <person name="Bosak T."/>
            <person name="Fournier G.P."/>
        </authorList>
    </citation>
    <scope>NUCLEOTIDE SEQUENCE [LARGE SCALE GENOMIC DNA]</scope>
    <source>
        <strain evidence="2 3">ULC007</strain>
    </source>
</reference>
<evidence type="ECO:0000259" key="1">
    <source>
        <dbReference type="Pfam" id="PF01609"/>
    </source>
</evidence>
<dbReference type="SUPFAM" id="SSF53098">
    <property type="entry name" value="Ribonuclease H-like"/>
    <property type="match status" value="1"/>
</dbReference>
<proteinExistence type="predicted"/>
<evidence type="ECO:0000313" key="2">
    <source>
        <dbReference type="EMBL" id="PSB13818.1"/>
    </source>
</evidence>
<dbReference type="GO" id="GO:0004803">
    <property type="term" value="F:transposase activity"/>
    <property type="evidence" value="ECO:0007669"/>
    <property type="project" value="InterPro"/>
</dbReference>
<accession>A0A2T1D007</accession>
<dbReference type="InterPro" id="IPR012337">
    <property type="entry name" value="RNaseH-like_sf"/>
</dbReference>
<dbReference type="AlphaFoldDB" id="A0A2T1D007"/>
<dbReference type="Pfam" id="PF01609">
    <property type="entry name" value="DDE_Tnp_1"/>
    <property type="match status" value="1"/>
</dbReference>
<dbReference type="Proteomes" id="UP000238634">
    <property type="component" value="Unassembled WGS sequence"/>
</dbReference>
<keyword evidence="3" id="KW-1185">Reference proteome</keyword>
<comment type="caution">
    <text evidence="2">The sequence shown here is derived from an EMBL/GenBank/DDBJ whole genome shotgun (WGS) entry which is preliminary data.</text>
</comment>
<feature type="domain" description="Transposase IS4-like" evidence="1">
    <location>
        <begin position="152"/>
        <end position="301"/>
    </location>
</feature>
<evidence type="ECO:0000313" key="3">
    <source>
        <dbReference type="Proteomes" id="UP000238634"/>
    </source>
</evidence>